<gene>
    <name evidence="1" type="ORF">FOZ63_006485</name>
</gene>
<name>A0A7J6UN82_PEROL</name>
<feature type="non-terminal residue" evidence="1">
    <location>
        <position position="180"/>
    </location>
</feature>
<sequence length="180" mass="19742">EQEKEPIAGLVPLIDQIVDFKEGGPPKNFPCLDMATSFHTFLRSRLLLLAAVLISSSHSAALRSAPVNADDLERGEFPIDGENSRTVFGYVQGPKDEHPRLTDVAHIQYSYGSPPSLKAALLRSFGTDIAKGFTDYLNDLLNARPGFACKMFSESYVDKRLRQGEVISGFTLPEGVGTRQ</sequence>
<accession>A0A7J6UN82</accession>
<dbReference type="EMBL" id="JABANO010001156">
    <property type="protein sequence ID" value="KAF4758647.1"/>
    <property type="molecule type" value="Genomic_DNA"/>
</dbReference>
<dbReference type="AlphaFoldDB" id="A0A7J6UN82"/>
<evidence type="ECO:0000313" key="1">
    <source>
        <dbReference type="EMBL" id="KAF4758647.1"/>
    </source>
</evidence>
<comment type="caution">
    <text evidence="1">The sequence shown here is derived from an EMBL/GenBank/DDBJ whole genome shotgun (WGS) entry which is preliminary data.</text>
</comment>
<evidence type="ECO:0000313" key="2">
    <source>
        <dbReference type="Proteomes" id="UP000553632"/>
    </source>
</evidence>
<organism evidence="1 2">
    <name type="scientific">Perkinsus olseni</name>
    <name type="common">Perkinsus atlanticus</name>
    <dbReference type="NCBI Taxonomy" id="32597"/>
    <lineage>
        <taxon>Eukaryota</taxon>
        <taxon>Sar</taxon>
        <taxon>Alveolata</taxon>
        <taxon>Perkinsozoa</taxon>
        <taxon>Perkinsea</taxon>
        <taxon>Perkinsida</taxon>
        <taxon>Perkinsidae</taxon>
        <taxon>Perkinsus</taxon>
    </lineage>
</organism>
<proteinExistence type="predicted"/>
<keyword evidence="2" id="KW-1185">Reference proteome</keyword>
<protein>
    <submittedName>
        <fullName evidence="1">Uncharacterized protein</fullName>
    </submittedName>
</protein>
<reference evidence="1 2" key="1">
    <citation type="submission" date="2020-04" db="EMBL/GenBank/DDBJ databases">
        <title>Perkinsus olseni comparative genomics.</title>
        <authorList>
            <person name="Bogema D.R."/>
        </authorList>
    </citation>
    <scope>NUCLEOTIDE SEQUENCE [LARGE SCALE GENOMIC DNA]</scope>
    <source>
        <strain evidence="1 2">ATCC PRA-207</strain>
    </source>
</reference>
<dbReference type="Proteomes" id="UP000553632">
    <property type="component" value="Unassembled WGS sequence"/>
</dbReference>